<dbReference type="Pfam" id="PF00698">
    <property type="entry name" value="Acyl_transf_1"/>
    <property type="match status" value="1"/>
</dbReference>
<feature type="region of interest" description="Disordered" evidence="6">
    <location>
        <begin position="231"/>
        <end position="251"/>
    </location>
</feature>
<keyword evidence="2" id="KW-0597">Phosphoprotein</keyword>
<dbReference type="Gene3D" id="3.40.366.10">
    <property type="entry name" value="Malonyl-Coenzyme A Acyl Carrier Protein, domain 2"/>
    <property type="match status" value="2"/>
</dbReference>
<dbReference type="SMART" id="SM00827">
    <property type="entry name" value="PKS_AT"/>
    <property type="match status" value="1"/>
</dbReference>
<dbReference type="PROSITE" id="PS52019">
    <property type="entry name" value="PKS_MFAS_DH"/>
    <property type="match status" value="1"/>
</dbReference>
<dbReference type="InterPro" id="IPR014031">
    <property type="entry name" value="Ketoacyl_synth_C"/>
</dbReference>
<dbReference type="GO" id="GO:0004312">
    <property type="term" value="F:fatty acid synthase activity"/>
    <property type="evidence" value="ECO:0007669"/>
    <property type="project" value="TreeGrafter"/>
</dbReference>
<dbReference type="InterPro" id="IPR036736">
    <property type="entry name" value="ACP-like_sf"/>
</dbReference>
<organism evidence="10 11">
    <name type="scientific">Zasmidium cellare ATCC 36951</name>
    <dbReference type="NCBI Taxonomy" id="1080233"/>
    <lineage>
        <taxon>Eukaryota</taxon>
        <taxon>Fungi</taxon>
        <taxon>Dikarya</taxon>
        <taxon>Ascomycota</taxon>
        <taxon>Pezizomycotina</taxon>
        <taxon>Dothideomycetes</taxon>
        <taxon>Dothideomycetidae</taxon>
        <taxon>Mycosphaerellales</taxon>
        <taxon>Mycosphaerellaceae</taxon>
        <taxon>Zasmidium</taxon>
    </lineage>
</organism>
<dbReference type="InterPro" id="IPR016035">
    <property type="entry name" value="Acyl_Trfase/lysoPLipase"/>
</dbReference>
<dbReference type="InterPro" id="IPR050091">
    <property type="entry name" value="PKS_NRPS_Biosynth_Enz"/>
</dbReference>
<dbReference type="SUPFAM" id="SSF47336">
    <property type="entry name" value="ACP-like"/>
    <property type="match status" value="1"/>
</dbReference>
<dbReference type="GO" id="GO:0006633">
    <property type="term" value="P:fatty acid biosynthetic process"/>
    <property type="evidence" value="ECO:0007669"/>
    <property type="project" value="TreeGrafter"/>
</dbReference>
<feature type="compositionally biased region" description="Low complexity" evidence="6">
    <location>
        <begin position="1489"/>
        <end position="1501"/>
    </location>
</feature>
<evidence type="ECO:0000256" key="1">
    <source>
        <dbReference type="ARBA" id="ARBA00022450"/>
    </source>
</evidence>
<name>A0A6A6CS45_ZASCE</name>
<feature type="compositionally biased region" description="Polar residues" evidence="6">
    <location>
        <begin position="1374"/>
        <end position="1385"/>
    </location>
</feature>
<dbReference type="SUPFAM" id="SSF55048">
    <property type="entry name" value="Probable ACP-binding domain of malonyl-CoA ACP transacylase"/>
    <property type="match status" value="1"/>
</dbReference>
<dbReference type="SMART" id="SM00825">
    <property type="entry name" value="PKS_KS"/>
    <property type="match status" value="1"/>
</dbReference>
<evidence type="ECO:0000256" key="6">
    <source>
        <dbReference type="SAM" id="MobiDB-lite"/>
    </source>
</evidence>
<dbReference type="GO" id="GO:0044550">
    <property type="term" value="P:secondary metabolite biosynthetic process"/>
    <property type="evidence" value="ECO:0007669"/>
    <property type="project" value="TreeGrafter"/>
</dbReference>
<dbReference type="Gene3D" id="3.40.50.150">
    <property type="entry name" value="Vaccinia Virus protein VP39"/>
    <property type="match status" value="1"/>
</dbReference>
<feature type="active site" description="Proton acceptor; for dehydratase activity" evidence="5">
    <location>
        <position position="1066"/>
    </location>
</feature>
<dbReference type="CDD" id="cd02440">
    <property type="entry name" value="AdoMet_MTases"/>
    <property type="match status" value="1"/>
</dbReference>
<dbReference type="InterPro" id="IPR013217">
    <property type="entry name" value="Methyltransf_12"/>
</dbReference>
<dbReference type="GeneID" id="54563815"/>
<feature type="region of interest" description="C-terminal hotdog fold" evidence="5">
    <location>
        <begin position="1194"/>
        <end position="1346"/>
    </location>
</feature>
<dbReference type="SMART" id="SM00823">
    <property type="entry name" value="PKS_PP"/>
    <property type="match status" value="1"/>
</dbReference>
<keyword evidence="3" id="KW-0808">Transferase</keyword>
<dbReference type="InterPro" id="IPR042104">
    <property type="entry name" value="PKS_dehydratase_sf"/>
</dbReference>
<dbReference type="GO" id="GO:0031177">
    <property type="term" value="F:phosphopantetheine binding"/>
    <property type="evidence" value="ECO:0007669"/>
    <property type="project" value="InterPro"/>
</dbReference>
<evidence type="ECO:0000256" key="3">
    <source>
        <dbReference type="ARBA" id="ARBA00022679"/>
    </source>
</evidence>
<feature type="domain" description="Carrier" evidence="7">
    <location>
        <begin position="1383"/>
        <end position="1460"/>
    </location>
</feature>
<dbReference type="InterPro" id="IPR001227">
    <property type="entry name" value="Ac_transferase_dom_sf"/>
</dbReference>
<evidence type="ECO:0000256" key="5">
    <source>
        <dbReference type="PROSITE-ProRule" id="PRU01363"/>
    </source>
</evidence>
<dbReference type="PROSITE" id="PS50075">
    <property type="entry name" value="CARRIER"/>
    <property type="match status" value="1"/>
</dbReference>
<feature type="active site" description="Proton donor; for dehydratase activity" evidence="5">
    <location>
        <position position="1256"/>
    </location>
</feature>
<dbReference type="SUPFAM" id="SSF53901">
    <property type="entry name" value="Thiolase-like"/>
    <property type="match status" value="2"/>
</dbReference>
<keyword evidence="11" id="KW-1185">Reference proteome</keyword>
<dbReference type="RefSeq" id="XP_033669478.1">
    <property type="nucleotide sequence ID" value="XM_033810543.1"/>
</dbReference>
<dbReference type="Gene3D" id="1.10.1200.10">
    <property type="entry name" value="ACP-like"/>
    <property type="match status" value="1"/>
</dbReference>
<dbReference type="Pfam" id="PF18558">
    <property type="entry name" value="HTH_51"/>
    <property type="match status" value="1"/>
</dbReference>
<dbReference type="InterPro" id="IPR016039">
    <property type="entry name" value="Thiolase-like"/>
</dbReference>
<dbReference type="InterPro" id="IPR020841">
    <property type="entry name" value="PKS_Beta-ketoAc_synthase_dom"/>
</dbReference>
<dbReference type="CDD" id="cd00833">
    <property type="entry name" value="PKS"/>
    <property type="match status" value="1"/>
</dbReference>
<dbReference type="OrthoDB" id="429813at2759"/>
<dbReference type="PANTHER" id="PTHR43775">
    <property type="entry name" value="FATTY ACID SYNTHASE"/>
    <property type="match status" value="1"/>
</dbReference>
<dbReference type="InterPro" id="IPR049900">
    <property type="entry name" value="PKS_mFAS_DH"/>
</dbReference>
<dbReference type="PANTHER" id="PTHR43775:SF21">
    <property type="entry name" value="NON-REDUCING POLYKETIDE SYNTHASE AUSA-RELATED"/>
    <property type="match status" value="1"/>
</dbReference>
<dbReference type="InterPro" id="IPR020806">
    <property type="entry name" value="PKS_PP-bd"/>
</dbReference>
<keyword evidence="4" id="KW-0511">Multifunctional enzyme</keyword>
<dbReference type="InterPro" id="IPR041068">
    <property type="entry name" value="HTH_51"/>
</dbReference>
<evidence type="ECO:0000259" key="8">
    <source>
        <dbReference type="PROSITE" id="PS52004"/>
    </source>
</evidence>
<feature type="region of interest" description="Disordered" evidence="6">
    <location>
        <begin position="1482"/>
        <end position="1508"/>
    </location>
</feature>
<dbReference type="EMBL" id="ML993590">
    <property type="protein sequence ID" value="KAF2168589.1"/>
    <property type="molecule type" value="Genomic_DNA"/>
</dbReference>
<feature type="region of interest" description="Disordered" evidence="6">
    <location>
        <begin position="1359"/>
        <end position="1386"/>
    </location>
</feature>
<evidence type="ECO:0000259" key="9">
    <source>
        <dbReference type="PROSITE" id="PS52019"/>
    </source>
</evidence>
<dbReference type="Pfam" id="PF02801">
    <property type="entry name" value="Ketoacyl-synt_C"/>
    <property type="match status" value="1"/>
</dbReference>
<accession>A0A6A6CS45</accession>
<feature type="domain" description="Ketosynthase family 3 (KS3)" evidence="8">
    <location>
        <begin position="262"/>
        <end position="632"/>
    </location>
</feature>
<evidence type="ECO:0000259" key="7">
    <source>
        <dbReference type="PROSITE" id="PS50075"/>
    </source>
</evidence>
<proteinExistence type="predicted"/>
<keyword evidence="1" id="KW-0596">Phosphopantetheine</keyword>
<dbReference type="InterPro" id="IPR016036">
    <property type="entry name" value="Malonyl_transacylase_ACP-bd"/>
</dbReference>
<feature type="compositionally biased region" description="Polar residues" evidence="6">
    <location>
        <begin position="239"/>
        <end position="251"/>
    </location>
</feature>
<dbReference type="InterPro" id="IPR014043">
    <property type="entry name" value="Acyl_transferase_dom"/>
</dbReference>
<dbReference type="InterPro" id="IPR009081">
    <property type="entry name" value="PP-bd_ACP"/>
</dbReference>
<dbReference type="SUPFAM" id="SSF53335">
    <property type="entry name" value="S-adenosyl-L-methionine-dependent methyltransferases"/>
    <property type="match status" value="1"/>
</dbReference>
<dbReference type="Pfam" id="PF08242">
    <property type="entry name" value="Methyltransf_12"/>
    <property type="match status" value="1"/>
</dbReference>
<dbReference type="Gene3D" id="3.40.47.10">
    <property type="match status" value="2"/>
</dbReference>
<evidence type="ECO:0000256" key="4">
    <source>
        <dbReference type="ARBA" id="ARBA00023268"/>
    </source>
</evidence>
<dbReference type="InterPro" id="IPR029063">
    <property type="entry name" value="SAM-dependent_MTases_sf"/>
</dbReference>
<feature type="non-terminal residue" evidence="10">
    <location>
        <position position="1895"/>
    </location>
</feature>
<dbReference type="Pfam" id="PF00550">
    <property type="entry name" value="PP-binding"/>
    <property type="match status" value="1"/>
</dbReference>
<evidence type="ECO:0000256" key="2">
    <source>
        <dbReference type="ARBA" id="ARBA00022553"/>
    </source>
</evidence>
<dbReference type="Gene3D" id="3.10.129.110">
    <property type="entry name" value="Polyketide synthase dehydratase"/>
    <property type="match status" value="1"/>
</dbReference>
<dbReference type="PROSITE" id="PS52004">
    <property type="entry name" value="KS3_2"/>
    <property type="match status" value="1"/>
</dbReference>
<gene>
    <name evidence="10" type="ORF">M409DRAFT_36358</name>
</gene>
<reference evidence="10" key="1">
    <citation type="journal article" date="2020" name="Stud. Mycol.">
        <title>101 Dothideomycetes genomes: a test case for predicting lifestyles and emergence of pathogens.</title>
        <authorList>
            <person name="Haridas S."/>
            <person name="Albert R."/>
            <person name="Binder M."/>
            <person name="Bloem J."/>
            <person name="Labutti K."/>
            <person name="Salamov A."/>
            <person name="Andreopoulos B."/>
            <person name="Baker S."/>
            <person name="Barry K."/>
            <person name="Bills G."/>
            <person name="Bluhm B."/>
            <person name="Cannon C."/>
            <person name="Castanera R."/>
            <person name="Culley D."/>
            <person name="Daum C."/>
            <person name="Ezra D."/>
            <person name="Gonzalez J."/>
            <person name="Henrissat B."/>
            <person name="Kuo A."/>
            <person name="Liang C."/>
            <person name="Lipzen A."/>
            <person name="Lutzoni F."/>
            <person name="Magnuson J."/>
            <person name="Mondo S."/>
            <person name="Nolan M."/>
            <person name="Ohm R."/>
            <person name="Pangilinan J."/>
            <person name="Park H.-J."/>
            <person name="Ramirez L."/>
            <person name="Alfaro M."/>
            <person name="Sun H."/>
            <person name="Tritt A."/>
            <person name="Yoshinaga Y."/>
            <person name="Zwiers L.-H."/>
            <person name="Turgeon B."/>
            <person name="Goodwin S."/>
            <person name="Spatafora J."/>
            <person name="Crous P."/>
            <person name="Grigoriev I."/>
        </authorList>
    </citation>
    <scope>NUCLEOTIDE SEQUENCE</scope>
    <source>
        <strain evidence="10">ATCC 36951</strain>
    </source>
</reference>
<dbReference type="SUPFAM" id="SSF52151">
    <property type="entry name" value="FabD/lysophospholipase-like"/>
    <property type="match status" value="1"/>
</dbReference>
<evidence type="ECO:0000313" key="11">
    <source>
        <dbReference type="Proteomes" id="UP000799537"/>
    </source>
</evidence>
<feature type="region of interest" description="N-terminal hotdog fold" evidence="5">
    <location>
        <begin position="1032"/>
        <end position="1165"/>
    </location>
</feature>
<sequence length="1895" mass="208003">MANLPSLLVFGSQAEFPSVEELQHCYDELIENPSLTDLRYQLRELPGFWQRLVNFDLALIVVPGTEYLDLSGGGIQGLCVGFLTAIAIASSTSDVTIGSHAALALRLAVAAGAYVDQDGQYSSTPTDYVAVAARWSGHDAGGVARLRGLAYISSINDASSVTVTLPSASSELFAAQASAEGIWTKRIATHGRFHTKRHLPAGERLVELFKDSDTVGSPCLLQVPVRDTATGKGNGTGINGHNTQNGEPGHRLSSNYLSQYPPHSIAVVGMAGRFPEADSLDDLWDLIIEGRSTVKPAPVERLGLPHTDNTSTKWWGNFLKEPERFDNKFFNKSSRQALAWDPQQRILLETIYEALESAGYFGASGVTEPRDYGCYIGAVMNNYYDNLSCHPATAYATDLAAAGFLSPSGQCKPFDAAADGYCRGEGVGVVVIKRLSDALNENDGILGVIVGSAANQNHNCGAITAPDSSSQVDLFRSVAKAAGVEAQSVSYVEAHGTGTGVGDPVEVRCLRQTFGGPDRTYPLHFGSIKGNIGHTEATAGVAGLIKVLLMMRHRTITPQASHTSLNPKIPPLAQDQMIIAGEVTTWSAPTLLACAPSELLSSLAFNLANRGNHALSHVFAFAGSSITEIENSLSMPAKDGARLVHMAPNRKPVTLVFGGQETVHIGLSETIYKSSKLFRQHLDSVDSLLSENGLGSIFPSMFQENPIQNTVLLHSALFTIQYASARSWIDFGLEVDAVVGHSFGFLTALCISGVLSLTDALDLVVGRASLVQTHWGDEKGSMLSMQATRSTVEEILASFVAQHDLCAEIACYNGPENHVVVCSSTAMETLQEFAKSRHVRTKLLNVSNGFHSRFTKPLLLPLGDIARRLQWNPPKIHLETTEELPRTSQPDFSMIAQHTRQPVFFQNAIERLTNRYSPCTWLEAGRGSSVLQLVKRSVGNVTGHDFHSPQLCSRTHAHDSLIDVTVDLWNTGYNVQYWPFHRTQKAEYQYLALPPYQFERTRHWLGFTRKDQTHQDNDDTKLSTEIGRADHHELLRFVKYLNGAETEAEFSIDPQSDRFQKMVNGHIMAGEPLAPASLFLELAASAALFLQHDTQGKMFVPSVDDLTMTSPIGPSEGKQISMILKRQGDTSPTWTFYIATLDPEKISSNRTEHVTGVTHLQKRDETAASRIFQRYDTLIGGARRYEELLNNPESEKMQGNHIYRAFSTVVTYDKLFHGIREIACLRSEAAGMVRQSITGNRQAGDSYRLFDTPLIDSFMQFAGFLVNYFHNPSVDDVFVCGKIDQITMGGTWDPDAEEWLVHSFMREEGGHAGVTVDVYVTDLKTGRIVMTAFGFHFSKMHRSTLGRLLKAVNQPGAKNINTAPRIQDDDENDAVQTPRSLASSSSEKRREIIHILSNVTDVPVEKIQDEIALDELRIDSLMAVEVLNDLRAANGLTINLPKFLLFPNIRALVDFCDEKLGLGHTAPVGESAPEPAAKLEVDASTTLDEPSSSTPGSTEPPCRADWSAQTPSIPSAAGAFEETRLNYDHHAQAAQASGFWQTAYPLQARLVLAYVVKAFADLGCDLGDLLPDSNLPDIDVLPRHQQLLRRLYLILEDGKLIYSSDDDDKVYRRTEKSVDSTPADTIYAEVIDVHPQHDCVLHLVKAMGSRMAACLRGETDPLEILFGDQEMKKLQEDLYEFWLLLLTPALVLADFLAKATTSSSGNGKLRILEIGAGTGGTTKRIVEYLQRLDIDFEYIVTDISSSLVNATAKHFAGTKGLRFERLDIEQAPTPDFLNAFHFIVATNCIHATKDLHVSLGHARQMLRDDGALALIEITQPMFWLDVVVGLLRGWWASEDGREYALVDERGWERRLREVGFGEVGWSDGHTAEAKTVRVIAAFPQRSREAAATPAS</sequence>
<dbReference type="InterPro" id="IPR014030">
    <property type="entry name" value="Ketoacyl_synth_N"/>
</dbReference>
<dbReference type="Pfam" id="PF00109">
    <property type="entry name" value="ketoacyl-synt"/>
    <property type="match status" value="2"/>
</dbReference>
<evidence type="ECO:0000313" key="10">
    <source>
        <dbReference type="EMBL" id="KAF2168589.1"/>
    </source>
</evidence>
<protein>
    <submittedName>
        <fullName evidence="10">Uncharacterized protein</fullName>
    </submittedName>
</protein>
<feature type="domain" description="PKS/mFAS DH" evidence="9">
    <location>
        <begin position="1032"/>
        <end position="1346"/>
    </location>
</feature>
<dbReference type="Proteomes" id="UP000799537">
    <property type="component" value="Unassembled WGS sequence"/>
</dbReference>